<evidence type="ECO:0008006" key="3">
    <source>
        <dbReference type="Google" id="ProtNLM"/>
    </source>
</evidence>
<protein>
    <recommendedName>
        <fullName evidence="3">DUF3562 domain-containing protein</fullName>
    </recommendedName>
</protein>
<proteinExistence type="predicted"/>
<accession>A0ABS9TYX6</accession>
<dbReference type="Proteomes" id="UP001202922">
    <property type="component" value="Unassembled WGS sequence"/>
</dbReference>
<name>A0ABS9TYX6_9MICC</name>
<reference evidence="1 2" key="1">
    <citation type="submission" date="2022-03" db="EMBL/GenBank/DDBJ databases">
        <title>Sinomonas sp. isolated from a soil.</title>
        <authorList>
            <person name="Han J."/>
            <person name="Kim D.-U."/>
        </authorList>
    </citation>
    <scope>NUCLEOTIDE SEQUENCE [LARGE SCALE GENOMIC DNA]</scope>
    <source>
        <strain evidence="1 2">5-5</strain>
    </source>
</reference>
<gene>
    <name evidence="1" type="ORF">L0M17_05605</name>
</gene>
<dbReference type="RefSeq" id="WP_241052679.1">
    <property type="nucleotide sequence ID" value="NZ_JAKZBV010000001.1"/>
</dbReference>
<keyword evidence="2" id="KW-1185">Reference proteome</keyword>
<organism evidence="1 2">
    <name type="scientific">Sinomonas terrae</name>
    <dbReference type="NCBI Taxonomy" id="2908838"/>
    <lineage>
        <taxon>Bacteria</taxon>
        <taxon>Bacillati</taxon>
        <taxon>Actinomycetota</taxon>
        <taxon>Actinomycetes</taxon>
        <taxon>Micrococcales</taxon>
        <taxon>Micrococcaceae</taxon>
        <taxon>Sinomonas</taxon>
    </lineage>
</organism>
<evidence type="ECO:0000313" key="2">
    <source>
        <dbReference type="Proteomes" id="UP001202922"/>
    </source>
</evidence>
<comment type="caution">
    <text evidence="1">The sequence shown here is derived from an EMBL/GenBank/DDBJ whole genome shotgun (WGS) entry which is preliminary data.</text>
</comment>
<dbReference type="Gene3D" id="1.10.8.1060">
    <property type="entry name" value="Corynebacterium glutamicum thioredoxin-dependent arsenate reductase, N-terminal domain"/>
    <property type="match status" value="1"/>
</dbReference>
<evidence type="ECO:0000313" key="1">
    <source>
        <dbReference type="EMBL" id="MCH6469472.1"/>
    </source>
</evidence>
<dbReference type="NCBIfam" id="NF046112">
    <property type="entry name" value="MSMEG_6209_Nter"/>
    <property type="match status" value="1"/>
</dbReference>
<sequence length="76" mass="8307">MERQTEIQALKNVRSRLGARFPDLGEEAVAAAVSRASEEMTGPVRDYVPVLVERVARDRLARLRDHPGAPAAPSAQ</sequence>
<dbReference type="EMBL" id="JAKZBV010000001">
    <property type="protein sequence ID" value="MCH6469472.1"/>
    <property type="molecule type" value="Genomic_DNA"/>
</dbReference>